<evidence type="ECO:0000256" key="2">
    <source>
        <dbReference type="ARBA" id="ARBA00005085"/>
    </source>
</evidence>
<dbReference type="RefSeq" id="XP_018279829.1">
    <property type="nucleotide sequence ID" value="XM_018422840.1"/>
</dbReference>
<comment type="function">
    <text evidence="1">Catalyzes both the ATP-dependent activation of exogenously supplied lipoate to lipoyl-AMP and the transfer of the activated lipoyl onto the lipoyl domains of lipoate-dependent enzymes.</text>
</comment>
<dbReference type="Gene3D" id="3.30.930.10">
    <property type="entry name" value="Bira Bifunctional Protein, Domain 2"/>
    <property type="match status" value="1"/>
</dbReference>
<dbReference type="Pfam" id="PF21948">
    <property type="entry name" value="LplA-B_cat"/>
    <property type="match status" value="1"/>
</dbReference>
<dbReference type="AlphaFoldDB" id="A0A0J0XQH1"/>
<gene>
    <name evidence="6" type="ORF">CC85DRAFT_284689</name>
</gene>
<dbReference type="PANTHER" id="PTHR12561">
    <property type="entry name" value="LIPOATE-PROTEIN LIGASE"/>
    <property type="match status" value="1"/>
</dbReference>
<organism evidence="6 7">
    <name type="scientific">Cutaneotrichosporon oleaginosum</name>
    <dbReference type="NCBI Taxonomy" id="879819"/>
    <lineage>
        <taxon>Eukaryota</taxon>
        <taxon>Fungi</taxon>
        <taxon>Dikarya</taxon>
        <taxon>Basidiomycota</taxon>
        <taxon>Agaricomycotina</taxon>
        <taxon>Tremellomycetes</taxon>
        <taxon>Trichosporonales</taxon>
        <taxon>Trichosporonaceae</taxon>
        <taxon>Cutaneotrichosporon</taxon>
    </lineage>
</organism>
<proteinExistence type="inferred from homology"/>
<dbReference type="SUPFAM" id="SSF55681">
    <property type="entry name" value="Class II aaRS and biotin synthetases"/>
    <property type="match status" value="1"/>
</dbReference>
<dbReference type="GO" id="GO:0017118">
    <property type="term" value="F:lipoyltransferase activity"/>
    <property type="evidence" value="ECO:0007669"/>
    <property type="project" value="TreeGrafter"/>
</dbReference>
<accession>A0A0J0XQH1</accession>
<evidence type="ECO:0000313" key="7">
    <source>
        <dbReference type="Proteomes" id="UP000053611"/>
    </source>
</evidence>
<reference evidence="6 7" key="1">
    <citation type="submission" date="2015-03" db="EMBL/GenBank/DDBJ databases">
        <title>Genomics and transcriptomics of the oil-accumulating basidiomycete yeast T. oleaginosus allow insights into substrate utilization and the diverse evolutionary trajectories of mating systems in fungi.</title>
        <authorList>
            <consortium name="DOE Joint Genome Institute"/>
            <person name="Kourist R."/>
            <person name="Kracht O."/>
            <person name="Bracharz F."/>
            <person name="Lipzen A."/>
            <person name="Nolan M."/>
            <person name="Ohm R."/>
            <person name="Grigoriev I."/>
            <person name="Sun S."/>
            <person name="Heitman J."/>
            <person name="Bruck T."/>
            <person name="Nowrousian M."/>
        </authorList>
    </citation>
    <scope>NUCLEOTIDE SEQUENCE [LARGE SCALE GENOMIC DNA]</scope>
    <source>
        <strain evidence="6 7">IBC0246</strain>
    </source>
</reference>
<dbReference type="GO" id="GO:0009249">
    <property type="term" value="P:protein lipoylation"/>
    <property type="evidence" value="ECO:0007669"/>
    <property type="project" value="InterPro"/>
</dbReference>
<dbReference type="GeneID" id="28983443"/>
<keyword evidence="6" id="KW-0436">Ligase</keyword>
<name>A0A0J0XQH1_9TREE</name>
<dbReference type="PROSITE" id="PS51733">
    <property type="entry name" value="BPL_LPL_CATALYTIC"/>
    <property type="match status" value="1"/>
</dbReference>
<dbReference type="CDD" id="cd16443">
    <property type="entry name" value="LplA"/>
    <property type="match status" value="1"/>
</dbReference>
<dbReference type="Proteomes" id="UP000053611">
    <property type="component" value="Unassembled WGS sequence"/>
</dbReference>
<dbReference type="GO" id="GO:0016874">
    <property type="term" value="F:ligase activity"/>
    <property type="evidence" value="ECO:0007669"/>
    <property type="project" value="UniProtKB-KW"/>
</dbReference>
<keyword evidence="7" id="KW-1185">Reference proteome</keyword>
<dbReference type="OrthoDB" id="201621at2759"/>
<feature type="domain" description="BPL/LPL catalytic" evidence="5">
    <location>
        <begin position="67"/>
        <end position="262"/>
    </location>
</feature>
<dbReference type="Gene3D" id="3.30.390.50">
    <property type="entry name" value="CO dehydrogenase flavoprotein, C-terminal domain"/>
    <property type="match status" value="1"/>
</dbReference>
<dbReference type="GO" id="GO:0005739">
    <property type="term" value="C:mitochondrion"/>
    <property type="evidence" value="ECO:0007669"/>
    <property type="project" value="TreeGrafter"/>
</dbReference>
<evidence type="ECO:0000313" key="6">
    <source>
        <dbReference type="EMBL" id="KLT43338.1"/>
    </source>
</evidence>
<comment type="pathway">
    <text evidence="2">Protein modification; protein lipoylation via exogenous pathway; protein N(6)-(lipoyl)lysine from lipoate: step 2/2.</text>
</comment>
<evidence type="ECO:0000259" key="5">
    <source>
        <dbReference type="PROSITE" id="PS51733"/>
    </source>
</evidence>
<evidence type="ECO:0000256" key="4">
    <source>
        <dbReference type="ARBA" id="ARBA00015925"/>
    </source>
</evidence>
<dbReference type="UniPathway" id="UPA00537">
    <property type="reaction ID" value="UER00595"/>
</dbReference>
<dbReference type="STRING" id="879819.A0A0J0XQH1"/>
<evidence type="ECO:0000256" key="3">
    <source>
        <dbReference type="ARBA" id="ARBA00008242"/>
    </source>
</evidence>
<sequence>MLSTLAQLRTVATATTRLAGTLRCRSFSSTAARAEEITLGPPACYVSHSTDPWFNLSYEDWLLRHTPKEQPILFVYRNIPCVVIGRNQNPWKETTPRYLREIGLPLVRRRSGGGTVYHDMGNTNFSVITPRALFTRNGGAELVSRAVRERLNVPSCTVNERNDVVLRPDGTKEGELKVSGSAYKIISHRAYHHGTMLISSDVANLGAALRSSNPLMETKGIASHRAPVSTINAYRAGEREITHDDFVRAVRDEFVATYRGDVSEYNVHEEDVELPQVSEGMADMKSWEWQYGQTPEFTNIIHGEVTAGKLTAHISSRHALITECTIELDKHENAADDAAQDALEHISLALRGVRYESLEGAENILGDSVPPDLAWEVLLWLRGSM</sequence>
<dbReference type="InterPro" id="IPR004562">
    <property type="entry name" value="LipoylTrfase_LipoateP_Ligase"/>
</dbReference>
<protein>
    <recommendedName>
        <fullName evidence="4">Putative lipoate-protein ligase A</fullName>
    </recommendedName>
</protein>
<dbReference type="InterPro" id="IPR004143">
    <property type="entry name" value="BPL_LPL_catalytic"/>
</dbReference>
<dbReference type="PANTHER" id="PTHR12561:SF3">
    <property type="entry name" value="LIPOYLTRANSFERASE 1, MITOCHONDRIAL"/>
    <property type="match status" value="1"/>
</dbReference>
<dbReference type="NCBIfam" id="TIGR00545">
    <property type="entry name" value="lipoyltrans"/>
    <property type="match status" value="1"/>
</dbReference>
<dbReference type="InterPro" id="IPR045864">
    <property type="entry name" value="aa-tRNA-synth_II/BPL/LPL"/>
</dbReference>
<evidence type="ECO:0000256" key="1">
    <source>
        <dbReference type="ARBA" id="ARBA00003253"/>
    </source>
</evidence>
<comment type="similarity">
    <text evidence="3">Belongs to the LplA family.</text>
</comment>
<dbReference type="EMBL" id="KQ087196">
    <property type="protein sequence ID" value="KLT43338.1"/>
    <property type="molecule type" value="Genomic_DNA"/>
</dbReference>
<keyword evidence="6" id="KW-0808">Transferase</keyword>